<keyword evidence="10" id="KW-0175">Coiled coil</keyword>
<organism evidence="13 14">
    <name type="scientific">Raoultella scottii</name>
    <dbReference type="NCBI Taxonomy" id="3040937"/>
    <lineage>
        <taxon>Bacteria</taxon>
        <taxon>Pseudomonadati</taxon>
        <taxon>Pseudomonadota</taxon>
        <taxon>Gammaproteobacteria</taxon>
        <taxon>Enterobacterales</taxon>
        <taxon>Enterobacteriaceae</taxon>
        <taxon>Klebsiella/Raoultella group</taxon>
        <taxon>Raoultella</taxon>
    </lineage>
</organism>
<evidence type="ECO:0000259" key="12">
    <source>
        <dbReference type="Pfam" id="PF26002"/>
    </source>
</evidence>
<evidence type="ECO:0000256" key="8">
    <source>
        <dbReference type="ARBA" id="ARBA00023136"/>
    </source>
</evidence>
<feature type="coiled-coil region" evidence="10">
    <location>
        <begin position="102"/>
        <end position="165"/>
    </location>
</feature>
<evidence type="ECO:0000256" key="7">
    <source>
        <dbReference type="ARBA" id="ARBA00022989"/>
    </source>
</evidence>
<dbReference type="RefSeq" id="WP_331834919.1">
    <property type="nucleotide sequence ID" value="NZ_JARXNH020000055.1"/>
</dbReference>
<evidence type="ECO:0000256" key="10">
    <source>
        <dbReference type="SAM" id="Coils"/>
    </source>
</evidence>
<dbReference type="InterPro" id="IPR010129">
    <property type="entry name" value="T1SS_HlyD"/>
</dbReference>
<keyword evidence="14" id="KW-1185">Reference proteome</keyword>
<dbReference type="Proteomes" id="UP001334005">
    <property type="component" value="Unassembled WGS sequence"/>
</dbReference>
<proteinExistence type="inferred from homology"/>
<comment type="similarity">
    <text evidence="2 9">Belongs to the membrane fusion protein (MFP) (TC 8.A.1) family.</text>
</comment>
<comment type="caution">
    <text evidence="13">The sequence shown here is derived from an EMBL/GenBank/DDBJ whole genome shotgun (WGS) entry which is preliminary data.</text>
</comment>
<evidence type="ECO:0000256" key="4">
    <source>
        <dbReference type="ARBA" id="ARBA00022475"/>
    </source>
</evidence>
<sequence>MRALTQPEQLAWYEGSFSERAYLRWGLWLVIVGFGGFLCWASFAPLDRGVPVSGSVVVTGNRKAVQHPGGGVIAQLRVHDGEKVQAGQVLVVMNTVTTQTRRDALQSQLRSLQLQMARWAAERTGESEIVLLPELAAVRDEPEVVEQLALQRQLLINRRAALRSELAAIDEGVAGTQALLSGMQSLLSSKQQQKRLLNEQLSGIRGLAAKGYVARNQLLSMEGELASVEGEISQTHGSIGRLQRQAIELRLQAQQRRDEYSKEVNTQLADGQAQIAALKNQLEKAQADLQDTQIKAPVAGTVVGMAVFTEGGVIQAGQQLMEIVPEDSPMEVEARVPVELIDKVHQALPVELLFSAFDQSTTPRVAGEVTMVGADRLVDEQTGKPYYALRVKVTQEGMDKLQGLTIRPGMPVEGFIRTGERSLMNYLLKPLTDRLHLALTES</sequence>
<feature type="domain" description="AprE-like beta-barrel" evidence="12">
    <location>
        <begin position="331"/>
        <end position="419"/>
    </location>
</feature>
<dbReference type="Gene3D" id="2.40.50.100">
    <property type="match status" value="1"/>
</dbReference>
<dbReference type="Gene3D" id="2.40.30.170">
    <property type="match status" value="1"/>
</dbReference>
<reference evidence="13 14" key="1">
    <citation type="submission" date="2024-03" db="EMBL/GenBank/DDBJ databases">
        <title>Two novel Raoultella species associated with bleeding cankers of broadleaf hosts, Raoultella scottia sp. nov. and Raoultella lignicola sp. nov.</title>
        <authorList>
            <person name="Brady C.L."/>
        </authorList>
    </citation>
    <scope>NUCLEOTIDE SEQUENCE [LARGE SCALE GENOMIC DNA]</scope>
    <source>
        <strain evidence="13 14">BAC 10a-01-01</strain>
    </source>
</reference>
<dbReference type="Pfam" id="PF25994">
    <property type="entry name" value="HH_AprE"/>
    <property type="match status" value="1"/>
</dbReference>
<evidence type="ECO:0000259" key="11">
    <source>
        <dbReference type="Pfam" id="PF25994"/>
    </source>
</evidence>
<dbReference type="PANTHER" id="PTHR30386:SF17">
    <property type="entry name" value="ALKALINE PROTEASE SECRETION PROTEIN APRE"/>
    <property type="match status" value="1"/>
</dbReference>
<dbReference type="PRINTS" id="PR01490">
    <property type="entry name" value="RTXTOXIND"/>
</dbReference>
<feature type="transmembrane region" description="Helical" evidence="9">
    <location>
        <begin position="21"/>
        <end position="43"/>
    </location>
</feature>
<protein>
    <recommendedName>
        <fullName evidence="9">Membrane fusion protein (MFP) family protein</fullName>
    </recommendedName>
</protein>
<keyword evidence="8 9" id="KW-0472">Membrane</keyword>
<feature type="domain" description="AprE-like long alpha-helical hairpin" evidence="11">
    <location>
        <begin position="99"/>
        <end position="286"/>
    </location>
</feature>
<evidence type="ECO:0000256" key="6">
    <source>
        <dbReference type="ARBA" id="ARBA00022692"/>
    </source>
</evidence>
<evidence type="ECO:0000256" key="3">
    <source>
        <dbReference type="ARBA" id="ARBA00022448"/>
    </source>
</evidence>
<keyword evidence="7 9" id="KW-1133">Transmembrane helix</keyword>
<dbReference type="InterPro" id="IPR058781">
    <property type="entry name" value="HH_AprE-like"/>
</dbReference>
<dbReference type="Pfam" id="PF26002">
    <property type="entry name" value="Beta-barrel_AprE"/>
    <property type="match status" value="1"/>
</dbReference>
<evidence type="ECO:0000256" key="9">
    <source>
        <dbReference type="RuleBase" id="RU365093"/>
    </source>
</evidence>
<keyword evidence="4 9" id="KW-1003">Cell membrane</keyword>
<dbReference type="EMBL" id="JARXNH020000055">
    <property type="protein sequence ID" value="MEK0249282.1"/>
    <property type="molecule type" value="Genomic_DNA"/>
</dbReference>
<comment type="subcellular location">
    <subcellularLocation>
        <location evidence="1 9">Cell inner membrane</location>
        <topology evidence="1 9">Single-pass membrane protein</topology>
    </subcellularLocation>
</comment>
<dbReference type="InterPro" id="IPR050739">
    <property type="entry name" value="MFP"/>
</dbReference>
<dbReference type="SUPFAM" id="SSF111369">
    <property type="entry name" value="HlyD-like secretion proteins"/>
    <property type="match status" value="1"/>
</dbReference>
<dbReference type="PROSITE" id="PS00543">
    <property type="entry name" value="HLYD_FAMILY"/>
    <property type="match status" value="1"/>
</dbReference>
<name>A0ABU8Z6U6_9ENTR</name>
<accession>A0ABU8Z6U6</accession>
<keyword evidence="5 9" id="KW-0997">Cell inner membrane</keyword>
<evidence type="ECO:0000256" key="1">
    <source>
        <dbReference type="ARBA" id="ARBA00004377"/>
    </source>
</evidence>
<dbReference type="NCBIfam" id="TIGR01843">
    <property type="entry name" value="type_I_hlyD"/>
    <property type="match status" value="1"/>
</dbReference>
<evidence type="ECO:0000256" key="2">
    <source>
        <dbReference type="ARBA" id="ARBA00009477"/>
    </source>
</evidence>
<evidence type="ECO:0000313" key="14">
    <source>
        <dbReference type="Proteomes" id="UP001334005"/>
    </source>
</evidence>
<keyword evidence="6 9" id="KW-0812">Transmembrane</keyword>
<feature type="coiled-coil region" evidence="10">
    <location>
        <begin position="239"/>
        <end position="295"/>
    </location>
</feature>
<dbReference type="InterPro" id="IPR006144">
    <property type="entry name" value="Secretion_HlyD_CS"/>
</dbReference>
<evidence type="ECO:0000313" key="13">
    <source>
        <dbReference type="EMBL" id="MEK0249282.1"/>
    </source>
</evidence>
<dbReference type="Gene3D" id="1.10.287.470">
    <property type="entry name" value="Helix hairpin bin"/>
    <property type="match status" value="1"/>
</dbReference>
<gene>
    <name evidence="13" type="ORF">QFI66_014415</name>
</gene>
<keyword evidence="3 9" id="KW-0813">Transport</keyword>
<evidence type="ECO:0000256" key="5">
    <source>
        <dbReference type="ARBA" id="ARBA00022519"/>
    </source>
</evidence>
<dbReference type="PANTHER" id="PTHR30386">
    <property type="entry name" value="MEMBRANE FUSION SUBUNIT OF EMRAB-TOLC MULTIDRUG EFFLUX PUMP"/>
    <property type="match status" value="1"/>
</dbReference>
<dbReference type="InterPro" id="IPR058982">
    <property type="entry name" value="Beta-barrel_AprE"/>
</dbReference>